<dbReference type="EMBL" id="BPLQ01000562">
    <property type="protein sequence ID" value="GIX72860.1"/>
    <property type="molecule type" value="Genomic_DNA"/>
</dbReference>
<evidence type="ECO:0000313" key="1">
    <source>
        <dbReference type="EMBL" id="GIX72860.1"/>
    </source>
</evidence>
<name>A0AAV4MM15_9ARAC</name>
<sequence length="75" mass="8985">MGKLIYGVTTKKKKPKVVELIHLRTTWRRKKEIPIQIVDKESYERDSVFYVELGDPRTEEVRDIFVKVDENRHSI</sequence>
<protein>
    <submittedName>
        <fullName evidence="1">Uncharacterized protein</fullName>
    </submittedName>
</protein>
<evidence type="ECO:0000313" key="2">
    <source>
        <dbReference type="Proteomes" id="UP001054837"/>
    </source>
</evidence>
<keyword evidence="2" id="KW-1185">Reference proteome</keyword>
<comment type="caution">
    <text evidence="1">The sequence shown here is derived from an EMBL/GenBank/DDBJ whole genome shotgun (WGS) entry which is preliminary data.</text>
</comment>
<proteinExistence type="predicted"/>
<dbReference type="Proteomes" id="UP001054837">
    <property type="component" value="Unassembled WGS sequence"/>
</dbReference>
<accession>A0AAV4MM15</accession>
<organism evidence="1 2">
    <name type="scientific">Caerostris darwini</name>
    <dbReference type="NCBI Taxonomy" id="1538125"/>
    <lineage>
        <taxon>Eukaryota</taxon>
        <taxon>Metazoa</taxon>
        <taxon>Ecdysozoa</taxon>
        <taxon>Arthropoda</taxon>
        <taxon>Chelicerata</taxon>
        <taxon>Arachnida</taxon>
        <taxon>Araneae</taxon>
        <taxon>Araneomorphae</taxon>
        <taxon>Entelegynae</taxon>
        <taxon>Araneoidea</taxon>
        <taxon>Araneidae</taxon>
        <taxon>Caerostris</taxon>
    </lineage>
</organism>
<dbReference type="AlphaFoldDB" id="A0AAV4MM15"/>
<gene>
    <name evidence="1" type="ORF">CDAR_72441</name>
</gene>
<reference evidence="1 2" key="1">
    <citation type="submission" date="2021-06" db="EMBL/GenBank/DDBJ databases">
        <title>Caerostris darwini draft genome.</title>
        <authorList>
            <person name="Kono N."/>
            <person name="Arakawa K."/>
        </authorList>
    </citation>
    <scope>NUCLEOTIDE SEQUENCE [LARGE SCALE GENOMIC DNA]</scope>
</reference>